<dbReference type="EMBL" id="JBGBPQ010000024">
    <property type="protein sequence ID" value="KAL1499788.1"/>
    <property type="molecule type" value="Genomic_DNA"/>
</dbReference>
<dbReference type="GO" id="GO:0008479">
    <property type="term" value="F:tRNA-guanosine(34) queuine transglycosylase activity"/>
    <property type="evidence" value="ECO:0007669"/>
    <property type="project" value="InterPro"/>
</dbReference>
<dbReference type="AlphaFoldDB" id="A0AB34IIJ3"/>
<dbReference type="NCBIfam" id="TIGR00430">
    <property type="entry name" value="Q_tRNA_tgt"/>
    <property type="match status" value="1"/>
</dbReference>
<feature type="domain" description="tRNA-guanine(15) transglycosylase-like" evidence="6">
    <location>
        <begin position="245"/>
        <end position="493"/>
    </location>
</feature>
<evidence type="ECO:0000256" key="1">
    <source>
        <dbReference type="ARBA" id="ARBA00022676"/>
    </source>
</evidence>
<dbReference type="Pfam" id="PF01702">
    <property type="entry name" value="TGT"/>
    <property type="match status" value="2"/>
</dbReference>
<dbReference type="InterPro" id="IPR002616">
    <property type="entry name" value="tRNA_ribo_trans-like"/>
</dbReference>
<reference evidence="7 8" key="1">
    <citation type="journal article" date="2024" name="Science">
        <title>Giant polyketide synthase enzymes in the biosynthesis of giant marine polyether toxins.</title>
        <authorList>
            <person name="Fallon T.R."/>
            <person name="Shende V.V."/>
            <person name="Wierzbicki I.H."/>
            <person name="Pendleton A.L."/>
            <person name="Watervoot N.F."/>
            <person name="Auber R.P."/>
            <person name="Gonzalez D.J."/>
            <person name="Wisecaver J.H."/>
            <person name="Moore B.S."/>
        </authorList>
    </citation>
    <scope>NUCLEOTIDE SEQUENCE [LARGE SCALE GENOMIC DNA]</scope>
    <source>
        <strain evidence="7 8">12B1</strain>
    </source>
</reference>
<sequence length="494" mass="54170">MTSSQSEVDAVREQIAAAGVDLRRLRSIEGHADEASSALARLLQLKARYEELTGDEYRKKRVRSPAAPAADPRRQKQPRLPRAAADETPPDPMACPPPAASFPAWAAREYFRFEVVHRSAKPGSRARVGRLVTPHGVVDTPAFVPVGTNAALKALDERHAREAGVQLTFCNTYHLLVHPGPRVVGAAGGLHKYMNHEGALITDSGGFQVFSLAQPSEDDGPELKSRNKRAATEAKEGGAKSGGSLVRVSERGAVFRSYHDGRTIELTPESSVEAQKLLGADIIIPLDELPPYHITPERLHASVRLSHRWMARSLRTHLANPQQQAMYAVVHGGTDQTMRRESAEYLASLPFDGFAVGGSLGKDRAEMLELLAFLMPLLPEDKPNHLLGIADPESCAAVVPFGVDTMDSCNPTRIARHGLLLSTAGAVKIKQLKYEADFGPIDPECETVPHSRAYLHHLFKQHEPLFMTLASQHNLIFMNKLMADIRRRILADEI</sequence>
<organism evidence="7 8">
    <name type="scientific">Prymnesium parvum</name>
    <name type="common">Toxic golden alga</name>
    <dbReference type="NCBI Taxonomy" id="97485"/>
    <lineage>
        <taxon>Eukaryota</taxon>
        <taxon>Haptista</taxon>
        <taxon>Haptophyta</taxon>
        <taxon>Prymnesiophyceae</taxon>
        <taxon>Prymnesiales</taxon>
        <taxon>Prymnesiaceae</taxon>
        <taxon>Prymnesium</taxon>
    </lineage>
</organism>
<dbReference type="Gene3D" id="1.10.287.10">
    <property type="entry name" value="S15/NS1, RNA-binding"/>
    <property type="match status" value="1"/>
</dbReference>
<keyword evidence="3" id="KW-0819">tRNA processing</keyword>
<name>A0AB34IIJ3_PRYPA</name>
<dbReference type="PANTHER" id="PTHR43468">
    <property type="match status" value="1"/>
</dbReference>
<evidence type="ECO:0000313" key="8">
    <source>
        <dbReference type="Proteomes" id="UP001515480"/>
    </source>
</evidence>
<gene>
    <name evidence="7" type="ORF">AB1Y20_012474</name>
</gene>
<dbReference type="InterPro" id="IPR004803">
    <property type="entry name" value="TGT"/>
</dbReference>
<dbReference type="Proteomes" id="UP001515480">
    <property type="component" value="Unassembled WGS sequence"/>
</dbReference>
<dbReference type="PANTHER" id="PTHR43468:SF1">
    <property type="entry name" value="TRNA-GUANOSINE(34) QUEUINE TRANSGLYCOSYLASE"/>
    <property type="match status" value="1"/>
</dbReference>
<accession>A0AB34IIJ3</accession>
<evidence type="ECO:0000256" key="5">
    <source>
        <dbReference type="SAM" id="MobiDB-lite"/>
    </source>
</evidence>
<evidence type="ECO:0000256" key="3">
    <source>
        <dbReference type="ARBA" id="ARBA00022694"/>
    </source>
</evidence>
<dbReference type="GO" id="GO:0006400">
    <property type="term" value="P:tRNA modification"/>
    <property type="evidence" value="ECO:0007669"/>
    <property type="project" value="InterPro"/>
</dbReference>
<comment type="caution">
    <text evidence="7">The sequence shown here is derived from an EMBL/GenBank/DDBJ whole genome shotgun (WGS) entry which is preliminary data.</text>
</comment>
<keyword evidence="1" id="KW-0328">Glycosyltransferase</keyword>
<protein>
    <recommendedName>
        <fullName evidence="6">tRNA-guanine(15) transglycosylase-like domain-containing protein</fullName>
    </recommendedName>
</protein>
<evidence type="ECO:0000256" key="4">
    <source>
        <dbReference type="ARBA" id="ARBA00022723"/>
    </source>
</evidence>
<keyword evidence="2" id="KW-0808">Transferase</keyword>
<dbReference type="GO" id="GO:0046872">
    <property type="term" value="F:metal ion binding"/>
    <property type="evidence" value="ECO:0007669"/>
    <property type="project" value="UniProtKB-KW"/>
</dbReference>
<feature type="region of interest" description="Disordered" evidence="5">
    <location>
        <begin position="54"/>
        <end position="97"/>
    </location>
</feature>
<keyword evidence="8" id="KW-1185">Reference proteome</keyword>
<dbReference type="SUPFAM" id="SSF51713">
    <property type="entry name" value="tRNA-guanine transglycosylase"/>
    <property type="match status" value="1"/>
</dbReference>
<feature type="domain" description="tRNA-guanine(15) transglycosylase-like" evidence="6">
    <location>
        <begin position="125"/>
        <end position="226"/>
    </location>
</feature>
<keyword evidence="4" id="KW-0479">Metal-binding</keyword>
<feature type="region of interest" description="Disordered" evidence="5">
    <location>
        <begin position="213"/>
        <end position="243"/>
    </location>
</feature>
<evidence type="ECO:0000313" key="7">
    <source>
        <dbReference type="EMBL" id="KAL1499788.1"/>
    </source>
</evidence>
<dbReference type="Gene3D" id="3.20.20.105">
    <property type="entry name" value="Queuine tRNA-ribosyltransferase-like"/>
    <property type="match status" value="1"/>
</dbReference>
<dbReference type="InterPro" id="IPR036511">
    <property type="entry name" value="TGT-like_sf"/>
</dbReference>
<proteinExistence type="predicted"/>
<evidence type="ECO:0000256" key="2">
    <source>
        <dbReference type="ARBA" id="ARBA00022679"/>
    </source>
</evidence>
<evidence type="ECO:0000259" key="6">
    <source>
        <dbReference type="Pfam" id="PF01702"/>
    </source>
</evidence>
<dbReference type="NCBIfam" id="TIGR00449">
    <property type="entry name" value="tgt_general"/>
    <property type="match status" value="1"/>
</dbReference>
<feature type="compositionally biased region" description="Basic and acidic residues" evidence="5">
    <location>
        <begin position="221"/>
        <end position="238"/>
    </location>
</feature>